<dbReference type="Pfam" id="PF02810">
    <property type="entry name" value="SEC-C"/>
    <property type="match status" value="1"/>
</dbReference>
<comment type="caution">
    <text evidence="1">The sequence shown here is derived from an EMBL/GenBank/DDBJ whole genome shotgun (WGS) entry which is preliminary data.</text>
</comment>
<dbReference type="STRING" id="1321606.SAMD00020551_1000"/>
<name>A0A0A8WYT1_MESS1</name>
<dbReference type="RefSeq" id="WP_041964763.1">
    <property type="nucleotide sequence ID" value="NZ_BASE01000019.1"/>
</dbReference>
<evidence type="ECO:0000313" key="2">
    <source>
        <dbReference type="Proteomes" id="UP000031014"/>
    </source>
</evidence>
<dbReference type="Gene3D" id="3.10.450.50">
    <property type="match status" value="1"/>
</dbReference>
<dbReference type="Proteomes" id="UP000031014">
    <property type="component" value="Unassembled WGS sequence"/>
</dbReference>
<organism evidence="1 2">
    <name type="scientific">Mesobacillus selenatarsenatis (strain DSM 18680 / JCM 14380 / FERM P-15431 / SF-1)</name>
    <dbReference type="NCBI Taxonomy" id="1321606"/>
    <lineage>
        <taxon>Bacteria</taxon>
        <taxon>Bacillati</taxon>
        <taxon>Bacillota</taxon>
        <taxon>Bacilli</taxon>
        <taxon>Bacillales</taxon>
        <taxon>Bacillaceae</taxon>
        <taxon>Mesobacillus</taxon>
    </lineage>
</organism>
<evidence type="ECO:0000313" key="1">
    <source>
        <dbReference type="EMBL" id="GAM12865.1"/>
    </source>
</evidence>
<accession>A0A0A8WYT1</accession>
<dbReference type="EMBL" id="BASE01000019">
    <property type="protein sequence ID" value="GAM12865.1"/>
    <property type="molecule type" value="Genomic_DNA"/>
</dbReference>
<keyword evidence="2" id="KW-1185">Reference proteome</keyword>
<gene>
    <name evidence="1" type="ORF">SAMD00020551_1000</name>
</gene>
<dbReference type="InterPro" id="IPR004027">
    <property type="entry name" value="SEC_C_motif"/>
</dbReference>
<proteinExistence type="predicted"/>
<dbReference type="AlphaFoldDB" id="A0A0A8WYT1"/>
<protein>
    <submittedName>
        <fullName evidence="1">SEC-C motif domain protein</fullName>
    </submittedName>
</protein>
<dbReference type="SUPFAM" id="SSF103642">
    <property type="entry name" value="Sec-C motif"/>
    <property type="match status" value="1"/>
</dbReference>
<sequence length="276" mass="32550">MNFEEINNYLQNFTGTELRKDIPDLLSHLKKEALDNSDQDLAKNIWCLEQVYIVIAHYLNAFRHLHEKDFFEAWCQLDRAEIELSFLRRHFDYSGNKYNLGIIENHVLQLQKMFPYQYFFSRESVVKKWYCSICNEEISLRKSCGHKVGEIYNGEQCCRVAGDIEFLGIALVTDPFDKYTVIFPKGLDYNYSMLESLMVNFKDPFQIWELSITKKLKVEYEGAGKNRPCICNSGKKYKMCCLKSGNDLYDHYHINFFVDAPTTIIPVSEQFVHTWK</sequence>
<reference evidence="1 2" key="1">
    <citation type="submission" date="2013-06" db="EMBL/GenBank/DDBJ databases">
        <title>Whole genome shotgun sequence of Bacillus selenatarsenatis SF-1.</title>
        <authorList>
            <person name="Kuroda M."/>
            <person name="Sei K."/>
            <person name="Yamashita M."/>
            <person name="Ike M."/>
        </authorList>
    </citation>
    <scope>NUCLEOTIDE SEQUENCE [LARGE SCALE GENOMIC DNA]</scope>
    <source>
        <strain evidence="1 2">SF-1</strain>
    </source>
</reference>
<dbReference type="OrthoDB" id="2543069at2"/>